<feature type="domain" description="TfoX C-terminal" evidence="1">
    <location>
        <begin position="12"/>
        <end position="87"/>
    </location>
</feature>
<keyword evidence="3" id="KW-1185">Reference proteome</keyword>
<comment type="caution">
    <text evidence="2">The sequence shown here is derived from an EMBL/GenBank/DDBJ whole genome shotgun (WGS) entry which is preliminary data.</text>
</comment>
<organism evidence="2 3">
    <name type="scientific">Aliikangiella maris</name>
    <dbReference type="NCBI Taxonomy" id="3162458"/>
    <lineage>
        <taxon>Bacteria</taxon>
        <taxon>Pseudomonadati</taxon>
        <taxon>Pseudomonadota</taxon>
        <taxon>Gammaproteobacteria</taxon>
        <taxon>Oceanospirillales</taxon>
        <taxon>Pleioneaceae</taxon>
        <taxon>Aliikangiella</taxon>
    </lineage>
</organism>
<name>A0ABV2BTP4_9GAMM</name>
<dbReference type="InterPro" id="IPR047525">
    <property type="entry name" value="TfoX-like"/>
</dbReference>
<dbReference type="InterPro" id="IPR007077">
    <property type="entry name" value="TfoX_C"/>
</dbReference>
<protein>
    <submittedName>
        <fullName evidence="2">TfoX/Sxy family DNA transformation protein</fullName>
    </submittedName>
</protein>
<dbReference type="Gene3D" id="1.10.150.20">
    <property type="entry name" value="5' to 3' exonuclease, C-terminal subdomain"/>
    <property type="match status" value="1"/>
</dbReference>
<evidence type="ECO:0000313" key="3">
    <source>
        <dbReference type="Proteomes" id="UP001548189"/>
    </source>
</evidence>
<proteinExistence type="predicted"/>
<dbReference type="PANTHER" id="PTHR36121">
    <property type="entry name" value="PROTEIN SXY"/>
    <property type="match status" value="1"/>
</dbReference>
<dbReference type="RefSeq" id="WP_353895883.1">
    <property type="nucleotide sequence ID" value="NZ_JBEVCJ010000008.1"/>
</dbReference>
<reference evidence="2 3" key="1">
    <citation type="submission" date="2024-06" db="EMBL/GenBank/DDBJ databases">
        <authorList>
            <person name="Li F."/>
        </authorList>
    </citation>
    <scope>NUCLEOTIDE SEQUENCE [LARGE SCALE GENOMIC DNA]</scope>
    <source>
        <strain evidence="2 3">GXAS 311</strain>
    </source>
</reference>
<gene>
    <name evidence="2" type="ORF">ABVT43_09205</name>
</gene>
<dbReference type="EMBL" id="JBEVCJ010000008">
    <property type="protein sequence ID" value="MET1255300.1"/>
    <property type="molecule type" value="Genomic_DNA"/>
</dbReference>
<accession>A0ABV2BTP4</accession>
<sequence length="99" mass="11341">MSQTNESNNKIARISDLKGLGPKSEQMLAQVNIYTVDEFMQNDPIEIYAQLKRTLPEVSLNALYAMIGAQKDIHWLEVRKNQKEEILIKLDDKGIAPKR</sequence>
<evidence type="ECO:0000259" key="1">
    <source>
        <dbReference type="Pfam" id="PF04994"/>
    </source>
</evidence>
<dbReference type="PANTHER" id="PTHR36121:SF1">
    <property type="entry name" value="PROTEIN SXY"/>
    <property type="match status" value="1"/>
</dbReference>
<evidence type="ECO:0000313" key="2">
    <source>
        <dbReference type="EMBL" id="MET1255300.1"/>
    </source>
</evidence>
<dbReference type="Proteomes" id="UP001548189">
    <property type="component" value="Unassembled WGS sequence"/>
</dbReference>
<dbReference type="Pfam" id="PF04994">
    <property type="entry name" value="TfoX_C"/>
    <property type="match status" value="1"/>
</dbReference>